<reference evidence="3" key="1">
    <citation type="journal article" date="2013" name="Science">
        <title>The Amborella genome and the evolution of flowering plants.</title>
        <authorList>
            <consortium name="Amborella Genome Project"/>
        </authorList>
    </citation>
    <scope>NUCLEOTIDE SEQUENCE [LARGE SCALE GENOMIC DNA]</scope>
</reference>
<feature type="domain" description="Aminotransferase-like plant mobile" evidence="1">
    <location>
        <begin position="28"/>
        <end position="127"/>
    </location>
</feature>
<dbReference type="AlphaFoldDB" id="W1PAI7"/>
<dbReference type="Proteomes" id="UP000017836">
    <property type="component" value="Unassembled WGS sequence"/>
</dbReference>
<dbReference type="Pfam" id="PF10536">
    <property type="entry name" value="PMD"/>
    <property type="match status" value="1"/>
</dbReference>
<dbReference type="InterPro" id="IPR019557">
    <property type="entry name" value="AminoTfrase-like_pln_mobile"/>
</dbReference>
<dbReference type="Gramene" id="ERN04674">
    <property type="protein sequence ID" value="ERN04674"/>
    <property type="gene ID" value="AMTR_s00076p00121030"/>
</dbReference>
<dbReference type="GO" id="GO:0010073">
    <property type="term" value="P:meristem maintenance"/>
    <property type="evidence" value="ECO:0007669"/>
    <property type="project" value="InterPro"/>
</dbReference>
<accession>W1PAI7</accession>
<keyword evidence="3" id="KW-1185">Reference proteome</keyword>
<evidence type="ECO:0000313" key="2">
    <source>
        <dbReference type="EMBL" id="ERN04674.1"/>
    </source>
</evidence>
<sequence length="194" mass="22598">MIEDELEVFRQEVDLTIDHGPLSDSEIHSLQAFLVYLFGEFLFADRYKGRAHLSVIWMTRQLDYLERVAWGLAIVGLLHHHLCSVARGASYLGGCSILLQVWAWEHITIPRPLPGRLAPSFPTIHCWSYGVWDSKRIPSLLYYLLLLDITSLRAERDSAVDERESIAEDFEHLRQIFDRMVTERDSMRDELERV</sequence>
<evidence type="ECO:0000313" key="3">
    <source>
        <dbReference type="Proteomes" id="UP000017836"/>
    </source>
</evidence>
<gene>
    <name evidence="2" type="ORF">AMTR_s00076p00121030</name>
</gene>
<organism evidence="2 3">
    <name type="scientific">Amborella trichopoda</name>
    <dbReference type="NCBI Taxonomy" id="13333"/>
    <lineage>
        <taxon>Eukaryota</taxon>
        <taxon>Viridiplantae</taxon>
        <taxon>Streptophyta</taxon>
        <taxon>Embryophyta</taxon>
        <taxon>Tracheophyta</taxon>
        <taxon>Spermatophyta</taxon>
        <taxon>Magnoliopsida</taxon>
        <taxon>Amborellales</taxon>
        <taxon>Amborellaceae</taxon>
        <taxon>Amborella</taxon>
    </lineage>
</organism>
<protein>
    <recommendedName>
        <fullName evidence="1">Aminotransferase-like plant mobile domain-containing protein</fullName>
    </recommendedName>
</protein>
<dbReference type="PANTHER" id="PTHR46033:SF1">
    <property type="entry name" value="PROTEIN MAIN-LIKE 2"/>
    <property type="match status" value="1"/>
</dbReference>
<evidence type="ECO:0000259" key="1">
    <source>
        <dbReference type="Pfam" id="PF10536"/>
    </source>
</evidence>
<dbReference type="PANTHER" id="PTHR46033">
    <property type="entry name" value="PROTEIN MAIN-LIKE 2"/>
    <property type="match status" value="1"/>
</dbReference>
<dbReference type="EMBL" id="KI394182">
    <property type="protein sequence ID" value="ERN04674.1"/>
    <property type="molecule type" value="Genomic_DNA"/>
</dbReference>
<name>W1PAI7_AMBTC</name>
<dbReference type="HOGENOM" id="CLU_1404187_0_0_1"/>
<proteinExistence type="predicted"/>
<dbReference type="InterPro" id="IPR044824">
    <property type="entry name" value="MAIN-like"/>
</dbReference>